<accession>A0A919CJU2</accession>
<dbReference type="Proteomes" id="UP000654947">
    <property type="component" value="Unassembled WGS sequence"/>
</dbReference>
<evidence type="ECO:0000259" key="3">
    <source>
        <dbReference type="Pfam" id="PF09972"/>
    </source>
</evidence>
<keyword evidence="2" id="KW-0812">Transmembrane</keyword>
<feature type="transmembrane region" description="Helical" evidence="2">
    <location>
        <begin position="267"/>
        <end position="287"/>
    </location>
</feature>
<dbReference type="AlphaFoldDB" id="A0A919CJU2"/>
<protein>
    <recommendedName>
        <fullName evidence="7">DUF2207 domain-containing protein</fullName>
    </recommendedName>
</protein>
<reference evidence="5 6" key="1">
    <citation type="journal article" date="2014" name="Int. J. Syst. Evol. Microbiol.">
        <title>Complete genome sequence of Corynebacterium casei LMG S-19264T (=DSM 44701T), isolated from a smear-ripened cheese.</title>
        <authorList>
            <consortium name="US DOE Joint Genome Institute (JGI-PGF)"/>
            <person name="Walter F."/>
            <person name="Albersmeier A."/>
            <person name="Kalinowski J."/>
            <person name="Ruckert C."/>
        </authorList>
    </citation>
    <scope>NUCLEOTIDE SEQUENCE [LARGE SCALE GENOMIC DNA]</scope>
    <source>
        <strain evidence="5 6">KCTC 19473</strain>
    </source>
</reference>
<evidence type="ECO:0000259" key="4">
    <source>
        <dbReference type="Pfam" id="PF20990"/>
    </source>
</evidence>
<organism evidence="5 6">
    <name type="scientific">Nocardiopsis kunsanensis</name>
    <dbReference type="NCBI Taxonomy" id="141693"/>
    <lineage>
        <taxon>Bacteria</taxon>
        <taxon>Bacillati</taxon>
        <taxon>Actinomycetota</taxon>
        <taxon>Actinomycetes</taxon>
        <taxon>Streptosporangiales</taxon>
        <taxon>Nocardiopsidaceae</taxon>
        <taxon>Nocardiopsis</taxon>
    </lineage>
</organism>
<proteinExistence type="predicted"/>
<gene>
    <name evidence="5" type="ORF">GCM10007147_30050</name>
</gene>
<keyword evidence="2" id="KW-0472">Membrane</keyword>
<feature type="transmembrane region" description="Helical" evidence="2">
    <location>
        <begin position="470"/>
        <end position="490"/>
    </location>
</feature>
<evidence type="ECO:0000256" key="2">
    <source>
        <dbReference type="SAM" id="Phobius"/>
    </source>
</evidence>
<feature type="region of interest" description="Disordered" evidence="1">
    <location>
        <begin position="36"/>
        <end position="59"/>
    </location>
</feature>
<dbReference type="Pfam" id="PF20990">
    <property type="entry name" value="DUF2207_C"/>
    <property type="match status" value="1"/>
</dbReference>
<evidence type="ECO:0000313" key="5">
    <source>
        <dbReference type="EMBL" id="GHD29352.1"/>
    </source>
</evidence>
<feature type="domain" description="DUF2207" evidence="3">
    <location>
        <begin position="65"/>
        <end position="196"/>
    </location>
</feature>
<feature type="domain" description="Predicted membrane protein YciQ-like C-terminal" evidence="4">
    <location>
        <begin position="316"/>
        <end position="546"/>
    </location>
</feature>
<comment type="caution">
    <text evidence="5">The sequence shown here is derived from an EMBL/GenBank/DDBJ whole genome shotgun (WGS) entry which is preliminary data.</text>
</comment>
<dbReference type="Pfam" id="PF09972">
    <property type="entry name" value="DUF2207"/>
    <property type="match status" value="1"/>
</dbReference>
<dbReference type="EMBL" id="BMXL01000016">
    <property type="protein sequence ID" value="GHD29352.1"/>
    <property type="molecule type" value="Genomic_DNA"/>
</dbReference>
<evidence type="ECO:0000313" key="6">
    <source>
        <dbReference type="Proteomes" id="UP000654947"/>
    </source>
</evidence>
<evidence type="ECO:0000256" key="1">
    <source>
        <dbReference type="SAM" id="MobiDB-lite"/>
    </source>
</evidence>
<dbReference type="InterPro" id="IPR048389">
    <property type="entry name" value="YciQ-like_C"/>
</dbReference>
<name>A0A919CJU2_9ACTN</name>
<evidence type="ECO:0008006" key="7">
    <source>
        <dbReference type="Google" id="ProtNLM"/>
    </source>
</evidence>
<feature type="transmembrane region" description="Helical" evidence="2">
    <location>
        <begin position="444"/>
        <end position="464"/>
    </location>
</feature>
<sequence length="613" mass="66623">MWWVDSWRRAVAGATALIVLCSLVTAALIGGAGGTPRAEAAAATSPTISGNTPRSADQGPLITNDIQLELDDDGVLRAQETIAFDGEAPETFSRALTTVMLYDEEYDRRFGIDRVRAVDPDGGTVPVETEQEGSSLLVRMDTAGRDRVQLDYTVTGAVTEVTGGIQLEWRAVGAYSHTVESTDVTVRAPLPPEALSCLAGEPRSAMYCTASDMGMDASLSHFLQADMAPTDRLDIVVTYPEGTAEAAPDLERRWSLASAFAITPTTATLFGLLLLLPVAGLVALVRIRGRDERALRKESAAGDNDPVQDRPGALPRFHAPDDVHPGQIGTLIDERVDIADLTATVLDLAVRGHLRIEELPQHRFTFVDWRLVRESGEADEPLLPSEELLMEALFGDAETVTLSELASARRAPHFPERIDRVRDQLYRDMVRLGWFARSPDQERGLWTTVGMAVTAAGVLLTGVLAAFTGFAFTGLAIVIVGAAVTAGAQYMPAKTRLGSSVYAHTMGFRDYLLSERATQVPADRRVVFFSRYLPYAVIFDDVERWAALLAQAAGTDLTRTELDGDGLHWYTGPEGWRPEEDLADSVSTFLVTLTGAITNTRRLRSLNSFRTDS</sequence>
<keyword evidence="2" id="KW-1133">Transmembrane helix</keyword>
<feature type="compositionally biased region" description="Polar residues" evidence="1">
    <location>
        <begin position="44"/>
        <end position="55"/>
    </location>
</feature>
<dbReference type="InterPro" id="IPR018702">
    <property type="entry name" value="DUF2207"/>
</dbReference>
<dbReference type="RefSeq" id="WP_017578237.1">
    <property type="nucleotide sequence ID" value="NZ_BMXL01000016.1"/>
</dbReference>
<keyword evidence="6" id="KW-1185">Reference proteome</keyword>